<dbReference type="InterPro" id="IPR005162">
    <property type="entry name" value="Retrotrans_gag_dom"/>
</dbReference>
<dbReference type="GO" id="GO:0003964">
    <property type="term" value="F:RNA-directed DNA polymerase activity"/>
    <property type="evidence" value="ECO:0007669"/>
    <property type="project" value="UniProtKB-KW"/>
</dbReference>
<organism evidence="2">
    <name type="scientific">Tanacetum cinerariifolium</name>
    <name type="common">Dalmatian daisy</name>
    <name type="synonym">Chrysanthemum cinerariifolium</name>
    <dbReference type="NCBI Taxonomy" id="118510"/>
    <lineage>
        <taxon>Eukaryota</taxon>
        <taxon>Viridiplantae</taxon>
        <taxon>Streptophyta</taxon>
        <taxon>Embryophyta</taxon>
        <taxon>Tracheophyta</taxon>
        <taxon>Spermatophyta</taxon>
        <taxon>Magnoliopsida</taxon>
        <taxon>eudicotyledons</taxon>
        <taxon>Gunneridae</taxon>
        <taxon>Pentapetalae</taxon>
        <taxon>asterids</taxon>
        <taxon>campanulids</taxon>
        <taxon>Asterales</taxon>
        <taxon>Asteraceae</taxon>
        <taxon>Asteroideae</taxon>
        <taxon>Anthemideae</taxon>
        <taxon>Anthemidinae</taxon>
        <taxon>Tanacetum</taxon>
    </lineage>
</organism>
<evidence type="ECO:0000313" key="2">
    <source>
        <dbReference type="EMBL" id="GEU63032.1"/>
    </source>
</evidence>
<dbReference type="InterPro" id="IPR036397">
    <property type="entry name" value="RNaseH_sf"/>
</dbReference>
<name>A0A6L2LRC5_TANCI</name>
<dbReference type="PANTHER" id="PTHR35046">
    <property type="entry name" value="ZINC KNUCKLE (CCHC-TYPE) FAMILY PROTEIN"/>
    <property type="match status" value="1"/>
</dbReference>
<keyword evidence="2" id="KW-0695">RNA-directed DNA polymerase</keyword>
<dbReference type="InterPro" id="IPR043502">
    <property type="entry name" value="DNA/RNA_pol_sf"/>
</dbReference>
<dbReference type="PROSITE" id="PS50994">
    <property type="entry name" value="INTEGRASE"/>
    <property type="match status" value="2"/>
</dbReference>
<dbReference type="SUPFAM" id="SSF56672">
    <property type="entry name" value="DNA/RNA polymerases"/>
    <property type="match status" value="1"/>
</dbReference>
<dbReference type="AlphaFoldDB" id="A0A6L2LRC5"/>
<dbReference type="Gene3D" id="1.10.340.70">
    <property type="match status" value="1"/>
</dbReference>
<keyword evidence="2" id="KW-0548">Nucleotidyltransferase</keyword>
<dbReference type="InterPro" id="IPR001584">
    <property type="entry name" value="Integrase_cat-core"/>
</dbReference>
<reference evidence="2" key="1">
    <citation type="journal article" date="2019" name="Sci. Rep.">
        <title>Draft genome of Tanacetum cinerariifolium, the natural source of mosquito coil.</title>
        <authorList>
            <person name="Yamashiro T."/>
            <person name="Shiraishi A."/>
            <person name="Satake H."/>
            <person name="Nakayama K."/>
        </authorList>
    </citation>
    <scope>NUCLEOTIDE SEQUENCE</scope>
</reference>
<evidence type="ECO:0000259" key="1">
    <source>
        <dbReference type="PROSITE" id="PS50994"/>
    </source>
</evidence>
<keyword evidence="2" id="KW-0808">Transferase</keyword>
<dbReference type="Pfam" id="PF08284">
    <property type="entry name" value="RVP_2"/>
    <property type="match status" value="1"/>
</dbReference>
<dbReference type="GO" id="GO:0003676">
    <property type="term" value="F:nucleic acid binding"/>
    <property type="evidence" value="ECO:0007669"/>
    <property type="project" value="InterPro"/>
</dbReference>
<dbReference type="PANTHER" id="PTHR35046:SF9">
    <property type="entry name" value="RNA-DIRECTED DNA POLYMERASE"/>
    <property type="match status" value="1"/>
</dbReference>
<proteinExistence type="predicted"/>
<dbReference type="GO" id="GO:0015074">
    <property type="term" value="P:DNA integration"/>
    <property type="evidence" value="ECO:0007669"/>
    <property type="project" value="InterPro"/>
</dbReference>
<feature type="domain" description="Integrase catalytic" evidence="1">
    <location>
        <begin position="425"/>
        <end position="540"/>
    </location>
</feature>
<gene>
    <name evidence="2" type="ORF">Tci_035010</name>
</gene>
<dbReference type="InterPro" id="IPR043128">
    <property type="entry name" value="Rev_trsase/Diguanyl_cyclase"/>
</dbReference>
<dbReference type="InterPro" id="IPR041577">
    <property type="entry name" value="RT_RNaseH_2"/>
</dbReference>
<dbReference type="Pfam" id="PF17919">
    <property type="entry name" value="RT_RNaseH_2"/>
    <property type="match status" value="1"/>
</dbReference>
<dbReference type="CDD" id="cd00303">
    <property type="entry name" value="retropepsin_like"/>
    <property type="match status" value="1"/>
</dbReference>
<dbReference type="SUPFAM" id="SSF53098">
    <property type="entry name" value="Ribonuclease H-like"/>
    <property type="match status" value="2"/>
</dbReference>
<comment type="caution">
    <text evidence="2">The sequence shown here is derived from an EMBL/GenBank/DDBJ whole genome shotgun (WGS) entry which is preliminary data.</text>
</comment>
<dbReference type="Gene3D" id="3.30.70.270">
    <property type="match status" value="1"/>
</dbReference>
<dbReference type="Pfam" id="PF03732">
    <property type="entry name" value="Retrotrans_gag"/>
    <property type="match status" value="1"/>
</dbReference>
<feature type="domain" description="Integrase catalytic" evidence="1">
    <location>
        <begin position="538"/>
        <end position="658"/>
    </location>
</feature>
<accession>A0A6L2LRC5</accession>
<dbReference type="Gene3D" id="2.40.70.10">
    <property type="entry name" value="Acid Proteases"/>
    <property type="match status" value="1"/>
</dbReference>
<sequence length="658" mass="76076">MSGCGDDQKVKYTAGSFIGKALTWWNYHNHTQTHEVTVSMAWDDFKVLIREEFCPSKEMQKLEIKMWNHVMVGAGHAAYTDRFHELARLGPYLVTPDHRRIEKYMNGSIKKNLEKRGNGGEPRKDMNMRDNNKRSRTMSAFAMTLFDFGADYSFVSTTFLPLLGIDLNDLGVSYETEITSGHLVEIDKVIRGYKLEIEGHVFDINLIPFGSESFDVIIGIDSLSNLKAEIICHEKVVRIPLLDGKVPRVIGERPKEKTRHLVSAKAKEQKREELVVVRYFPEYLSKIDLRSGCHHLRVHEDDIPKIAFRTRYGHFEFTVIPFVLTNASADKLWNAPVLALLDGSEDFVVYCDASGLGLGCVLMQRGKKGLDDMIVYKSDGALYYLDRMWVPLKGDVRTLIIDEAISRRYFVQPRADNMYYDLRDRYWWPRMKKDIAIYASRIAMDFVMKLPRTCSGHDTIWVIVDWLTKSTDFLPMRKDYKMDRLARLYLNEIVARHGVPISIISDRDSCFTSRFWQTMQEALGTKLDMSTTYYPQTDGQKPVESWRESSSSLSGVDFPSSMFGGIQNVILNSRDHKMDRLAILYLNEIISRHGVLISIISDRDSRFTSRFWQSMQEALRTRLDMSTDYHPQNDTQNERTIQTLEDMLRTCVMDFRGS</sequence>
<protein>
    <submittedName>
        <fullName evidence="2">Reverse transcriptase domain-containing protein</fullName>
    </submittedName>
</protein>
<dbReference type="EMBL" id="BKCJ010004778">
    <property type="protein sequence ID" value="GEU63032.1"/>
    <property type="molecule type" value="Genomic_DNA"/>
</dbReference>
<dbReference type="Gene3D" id="3.30.420.10">
    <property type="entry name" value="Ribonuclease H-like superfamily/Ribonuclease H"/>
    <property type="match status" value="2"/>
</dbReference>
<dbReference type="InterPro" id="IPR012337">
    <property type="entry name" value="RNaseH-like_sf"/>
</dbReference>
<dbReference type="Gene3D" id="3.10.10.10">
    <property type="entry name" value="HIV Type 1 Reverse Transcriptase, subunit A, domain 1"/>
    <property type="match status" value="1"/>
</dbReference>
<dbReference type="InterPro" id="IPR021109">
    <property type="entry name" value="Peptidase_aspartic_dom_sf"/>
</dbReference>